<dbReference type="EMBL" id="CAIX01000011">
    <property type="protein sequence ID" value="CCI40825.1"/>
    <property type="molecule type" value="Genomic_DNA"/>
</dbReference>
<organism evidence="1 2">
    <name type="scientific">Albugo candida</name>
    <dbReference type="NCBI Taxonomy" id="65357"/>
    <lineage>
        <taxon>Eukaryota</taxon>
        <taxon>Sar</taxon>
        <taxon>Stramenopiles</taxon>
        <taxon>Oomycota</taxon>
        <taxon>Peronosporomycetes</taxon>
        <taxon>Albuginales</taxon>
        <taxon>Albuginaceae</taxon>
        <taxon>Albugo</taxon>
    </lineage>
</organism>
<comment type="caution">
    <text evidence="1">The sequence shown here is derived from an EMBL/GenBank/DDBJ whole genome shotgun (WGS) entry which is preliminary data.</text>
</comment>
<protein>
    <submittedName>
        <fullName evidence="1">Uncharacterized protein</fullName>
    </submittedName>
</protein>
<accession>A0A024G230</accession>
<sequence>MLYHPVAKYSVVDCLRLKVDTAAHKSSLLHQLLKPKAFVMLKKVHANLISQQERILLCGMVALHHGLKDTGKSSLCERLDDLSLGLTVPHCEHLTLKVAEKLSCLRHS</sequence>
<evidence type="ECO:0000313" key="2">
    <source>
        <dbReference type="Proteomes" id="UP000053237"/>
    </source>
</evidence>
<reference evidence="1 2" key="1">
    <citation type="submission" date="2012-05" db="EMBL/GenBank/DDBJ databases">
        <title>Recombination and specialization in a pathogen metapopulation.</title>
        <authorList>
            <person name="Gardiner A."/>
            <person name="Kemen E."/>
            <person name="Schultz-Larsen T."/>
            <person name="MacLean D."/>
            <person name="Van Oosterhout C."/>
            <person name="Jones J.D.G."/>
        </authorList>
    </citation>
    <scope>NUCLEOTIDE SEQUENCE [LARGE SCALE GENOMIC DNA]</scope>
    <source>
        <strain evidence="1 2">Ac Nc2</strain>
    </source>
</reference>
<dbReference type="AlphaFoldDB" id="A0A024G230"/>
<dbReference type="Proteomes" id="UP000053237">
    <property type="component" value="Unassembled WGS sequence"/>
</dbReference>
<gene>
    <name evidence="1" type="ORF">BN9_016090</name>
</gene>
<dbReference type="InParanoid" id="A0A024G230"/>
<proteinExistence type="predicted"/>
<keyword evidence="2" id="KW-1185">Reference proteome</keyword>
<name>A0A024G230_9STRA</name>
<evidence type="ECO:0000313" key="1">
    <source>
        <dbReference type="EMBL" id="CCI40825.1"/>
    </source>
</evidence>